<comment type="function">
    <text evidence="1">Catalyzes the phosphorylation of riboflavin to FMN followed by the adenylation of FMN to FAD.</text>
</comment>
<keyword evidence="7 15" id="KW-0548">Nucleotidyltransferase</keyword>
<organism evidence="17 18">
    <name type="scientific">Chitinimonas taiwanensis DSM 18899</name>
    <dbReference type="NCBI Taxonomy" id="1121279"/>
    <lineage>
        <taxon>Bacteria</taxon>
        <taxon>Pseudomonadati</taxon>
        <taxon>Pseudomonadota</taxon>
        <taxon>Betaproteobacteria</taxon>
        <taxon>Neisseriales</taxon>
        <taxon>Chitinibacteraceae</taxon>
        <taxon>Chitinimonas</taxon>
    </lineage>
</organism>
<dbReference type="PANTHER" id="PTHR22749">
    <property type="entry name" value="RIBOFLAVIN KINASE/FMN ADENYLYLTRANSFERASE"/>
    <property type="match status" value="1"/>
</dbReference>
<evidence type="ECO:0000256" key="14">
    <source>
        <dbReference type="ARBA" id="ARBA00049494"/>
    </source>
</evidence>
<evidence type="ECO:0000256" key="10">
    <source>
        <dbReference type="ARBA" id="ARBA00022827"/>
    </source>
</evidence>
<evidence type="ECO:0000256" key="3">
    <source>
        <dbReference type="ARBA" id="ARBA00005201"/>
    </source>
</evidence>
<dbReference type="UniPathway" id="UPA00276">
    <property type="reaction ID" value="UER00406"/>
</dbReference>
<dbReference type="GO" id="GO:0003919">
    <property type="term" value="F:FMN adenylyltransferase activity"/>
    <property type="evidence" value="ECO:0007669"/>
    <property type="project" value="UniProtKB-UniRule"/>
</dbReference>
<comment type="similarity">
    <text evidence="15">Belongs to the ribF family.</text>
</comment>
<evidence type="ECO:0000256" key="9">
    <source>
        <dbReference type="ARBA" id="ARBA00022777"/>
    </source>
</evidence>
<keyword evidence="8 15" id="KW-0547">Nucleotide-binding</keyword>
<dbReference type="InterPro" id="IPR002606">
    <property type="entry name" value="Riboflavin_kinase_bac"/>
</dbReference>
<dbReference type="GO" id="GO:0006747">
    <property type="term" value="P:FAD biosynthetic process"/>
    <property type="evidence" value="ECO:0007669"/>
    <property type="project" value="UniProtKB-UniRule"/>
</dbReference>
<feature type="domain" description="Riboflavin kinase" evidence="16">
    <location>
        <begin position="181"/>
        <end position="305"/>
    </location>
</feature>
<keyword evidence="12" id="KW-0511">Multifunctional enzyme</keyword>
<evidence type="ECO:0000256" key="2">
    <source>
        <dbReference type="ARBA" id="ARBA00004726"/>
    </source>
</evidence>
<keyword evidence="6 15" id="KW-0808">Transferase</keyword>
<dbReference type="InterPro" id="IPR015864">
    <property type="entry name" value="FAD_synthase"/>
</dbReference>
<reference evidence="17 18" key="1">
    <citation type="submission" date="2016-11" db="EMBL/GenBank/DDBJ databases">
        <authorList>
            <person name="Jaros S."/>
            <person name="Januszkiewicz K."/>
            <person name="Wedrychowicz H."/>
        </authorList>
    </citation>
    <scope>NUCLEOTIDE SEQUENCE [LARGE SCALE GENOMIC DNA]</scope>
    <source>
        <strain evidence="17 18">DSM 18899</strain>
    </source>
</reference>
<dbReference type="RefSeq" id="WP_072428887.1">
    <property type="nucleotide sequence ID" value="NZ_FPKR01000009.1"/>
</dbReference>
<dbReference type="OrthoDB" id="9803667at2"/>
<dbReference type="Pfam" id="PF06574">
    <property type="entry name" value="FAD_syn"/>
    <property type="match status" value="1"/>
</dbReference>
<dbReference type="NCBIfam" id="TIGR00083">
    <property type="entry name" value="ribF"/>
    <property type="match status" value="1"/>
</dbReference>
<evidence type="ECO:0000256" key="12">
    <source>
        <dbReference type="ARBA" id="ARBA00023268"/>
    </source>
</evidence>
<evidence type="ECO:0000256" key="13">
    <source>
        <dbReference type="ARBA" id="ARBA00047880"/>
    </source>
</evidence>
<dbReference type="GO" id="GO:0009398">
    <property type="term" value="P:FMN biosynthetic process"/>
    <property type="evidence" value="ECO:0007669"/>
    <property type="project" value="UniProtKB-UniRule"/>
</dbReference>
<dbReference type="CDD" id="cd02064">
    <property type="entry name" value="FAD_synthetase_N"/>
    <property type="match status" value="1"/>
</dbReference>
<dbReference type="SMART" id="SM00904">
    <property type="entry name" value="Flavokinase"/>
    <property type="match status" value="1"/>
</dbReference>
<keyword evidence="9 15" id="KW-0418">Kinase</keyword>
<keyword evidence="10 15" id="KW-0274">FAD</keyword>
<dbReference type="STRING" id="1121279.SAMN02745887_02372"/>
<dbReference type="SUPFAM" id="SSF52374">
    <property type="entry name" value="Nucleotidylyl transferase"/>
    <property type="match status" value="1"/>
</dbReference>
<dbReference type="InterPro" id="IPR015865">
    <property type="entry name" value="Riboflavin_kinase_bac/euk"/>
</dbReference>
<dbReference type="EC" id="2.7.1.26" evidence="15"/>
<dbReference type="InterPro" id="IPR023468">
    <property type="entry name" value="Riboflavin_kinase"/>
</dbReference>
<dbReference type="Proteomes" id="UP000186513">
    <property type="component" value="Unassembled WGS sequence"/>
</dbReference>
<dbReference type="FunFam" id="3.40.50.620:FF:000021">
    <property type="entry name" value="Riboflavin biosynthesis protein"/>
    <property type="match status" value="1"/>
</dbReference>
<evidence type="ECO:0000259" key="16">
    <source>
        <dbReference type="SMART" id="SM00904"/>
    </source>
</evidence>
<dbReference type="Gene3D" id="2.40.30.30">
    <property type="entry name" value="Riboflavin kinase-like"/>
    <property type="match status" value="1"/>
</dbReference>
<dbReference type="GO" id="GO:0009231">
    <property type="term" value="P:riboflavin biosynthetic process"/>
    <property type="evidence" value="ECO:0007669"/>
    <property type="project" value="InterPro"/>
</dbReference>
<gene>
    <name evidence="17" type="ORF">SAMN02745887_02372</name>
</gene>
<dbReference type="EMBL" id="FPKR01000009">
    <property type="protein sequence ID" value="SFZ77368.1"/>
    <property type="molecule type" value="Genomic_DNA"/>
</dbReference>
<dbReference type="SUPFAM" id="SSF82114">
    <property type="entry name" value="Riboflavin kinase-like"/>
    <property type="match status" value="1"/>
</dbReference>
<dbReference type="PANTHER" id="PTHR22749:SF6">
    <property type="entry name" value="RIBOFLAVIN KINASE"/>
    <property type="match status" value="1"/>
</dbReference>
<evidence type="ECO:0000256" key="15">
    <source>
        <dbReference type="PIRNR" id="PIRNR004491"/>
    </source>
</evidence>
<comment type="catalytic activity">
    <reaction evidence="13 15">
        <text>riboflavin + ATP = FMN + ADP + H(+)</text>
        <dbReference type="Rhea" id="RHEA:14357"/>
        <dbReference type="ChEBI" id="CHEBI:15378"/>
        <dbReference type="ChEBI" id="CHEBI:30616"/>
        <dbReference type="ChEBI" id="CHEBI:57986"/>
        <dbReference type="ChEBI" id="CHEBI:58210"/>
        <dbReference type="ChEBI" id="CHEBI:456216"/>
        <dbReference type="EC" id="2.7.1.26"/>
    </reaction>
</comment>
<keyword evidence="4 15" id="KW-0285">Flavoprotein</keyword>
<dbReference type="AlphaFoldDB" id="A0A1K2HKM3"/>
<evidence type="ECO:0000256" key="11">
    <source>
        <dbReference type="ARBA" id="ARBA00022840"/>
    </source>
</evidence>
<dbReference type="UniPathway" id="UPA00277">
    <property type="reaction ID" value="UER00407"/>
</dbReference>
<evidence type="ECO:0000313" key="18">
    <source>
        <dbReference type="Proteomes" id="UP000186513"/>
    </source>
</evidence>
<keyword evidence="5 15" id="KW-0288">FMN</keyword>
<evidence type="ECO:0000256" key="5">
    <source>
        <dbReference type="ARBA" id="ARBA00022643"/>
    </source>
</evidence>
<comment type="catalytic activity">
    <reaction evidence="14 15">
        <text>FMN + ATP + H(+) = FAD + diphosphate</text>
        <dbReference type="Rhea" id="RHEA:17237"/>
        <dbReference type="ChEBI" id="CHEBI:15378"/>
        <dbReference type="ChEBI" id="CHEBI:30616"/>
        <dbReference type="ChEBI" id="CHEBI:33019"/>
        <dbReference type="ChEBI" id="CHEBI:57692"/>
        <dbReference type="ChEBI" id="CHEBI:58210"/>
        <dbReference type="EC" id="2.7.7.2"/>
    </reaction>
</comment>
<dbReference type="Pfam" id="PF01687">
    <property type="entry name" value="Flavokinase"/>
    <property type="match status" value="1"/>
</dbReference>
<comment type="pathway">
    <text evidence="3 15">Cofactor biosynthesis; FMN biosynthesis; FMN from riboflavin (ATP route): step 1/1.</text>
</comment>
<dbReference type="EC" id="2.7.7.2" evidence="15"/>
<dbReference type="Gene3D" id="3.40.50.620">
    <property type="entry name" value="HUPs"/>
    <property type="match status" value="1"/>
</dbReference>
<sequence>MQVFRGAPFRPAGPCALTIGNFDGLHRGHRAMLDRLVGEAKRLGLPAAVLTFEPHPRELFTPDAAPARLSSLREKLELLRDAGIDRVYLAHFNRPFASLSAEDFAGQIVAQQICARYVLVGDDFRFGKARSGDNARLAELGHQFGFLAEAMPEISVDGRRASSTAVREALARGDMDSANQLLGRPYSISGRVKHGRKLGREIGFPTANIQVKHNRPPLTGIFVVEVHGLGAPILGAASLGLQPTVDQSGRMSLEVHLLDFTGDIYGQHLRVDFLHKLRDEVKYAGLEPLVAQIKLDVENTRAYYRERHHSERISDPRP</sequence>
<evidence type="ECO:0000256" key="1">
    <source>
        <dbReference type="ARBA" id="ARBA00002121"/>
    </source>
</evidence>
<evidence type="ECO:0000256" key="4">
    <source>
        <dbReference type="ARBA" id="ARBA00022630"/>
    </source>
</evidence>
<evidence type="ECO:0000256" key="6">
    <source>
        <dbReference type="ARBA" id="ARBA00022679"/>
    </source>
</evidence>
<dbReference type="NCBIfam" id="NF004163">
    <property type="entry name" value="PRK05627.1-6"/>
    <property type="match status" value="1"/>
</dbReference>
<proteinExistence type="inferred from homology"/>
<dbReference type="InterPro" id="IPR023465">
    <property type="entry name" value="Riboflavin_kinase_dom_sf"/>
</dbReference>
<evidence type="ECO:0000313" key="17">
    <source>
        <dbReference type="EMBL" id="SFZ77368.1"/>
    </source>
</evidence>
<comment type="pathway">
    <text evidence="2 15">Cofactor biosynthesis; FAD biosynthesis; FAD from FMN: step 1/1.</text>
</comment>
<dbReference type="GO" id="GO:0005524">
    <property type="term" value="F:ATP binding"/>
    <property type="evidence" value="ECO:0007669"/>
    <property type="project" value="UniProtKB-UniRule"/>
</dbReference>
<dbReference type="NCBIfam" id="NF004159">
    <property type="entry name" value="PRK05627.1-2"/>
    <property type="match status" value="1"/>
</dbReference>
<protein>
    <recommendedName>
        <fullName evidence="15">Riboflavin biosynthesis protein</fullName>
    </recommendedName>
    <domain>
        <recommendedName>
            <fullName evidence="15">Riboflavin kinase</fullName>
            <ecNumber evidence="15">2.7.1.26</ecNumber>
        </recommendedName>
        <alternativeName>
            <fullName evidence="15">Flavokinase</fullName>
        </alternativeName>
    </domain>
    <domain>
        <recommendedName>
            <fullName evidence="15">FMN adenylyltransferase</fullName>
            <ecNumber evidence="15">2.7.7.2</ecNumber>
        </recommendedName>
        <alternativeName>
            <fullName evidence="15">FAD pyrophosphorylase</fullName>
        </alternativeName>
        <alternativeName>
            <fullName evidence="15">FAD synthase</fullName>
        </alternativeName>
    </domain>
</protein>
<name>A0A1K2HKM3_9NEIS</name>
<dbReference type="InterPro" id="IPR014729">
    <property type="entry name" value="Rossmann-like_a/b/a_fold"/>
</dbReference>
<evidence type="ECO:0000256" key="8">
    <source>
        <dbReference type="ARBA" id="ARBA00022741"/>
    </source>
</evidence>
<evidence type="ECO:0000256" key="7">
    <source>
        <dbReference type="ARBA" id="ARBA00022695"/>
    </source>
</evidence>
<keyword evidence="18" id="KW-1185">Reference proteome</keyword>
<accession>A0A1K2HKM3</accession>
<dbReference type="GO" id="GO:0008531">
    <property type="term" value="F:riboflavin kinase activity"/>
    <property type="evidence" value="ECO:0007669"/>
    <property type="project" value="UniProtKB-UniRule"/>
</dbReference>
<dbReference type="PIRSF" id="PIRSF004491">
    <property type="entry name" value="FAD_Synth"/>
    <property type="match status" value="1"/>
</dbReference>
<dbReference type="NCBIfam" id="NF004160">
    <property type="entry name" value="PRK05627.1-3"/>
    <property type="match status" value="1"/>
</dbReference>
<keyword evidence="11 15" id="KW-0067">ATP-binding</keyword>